<comment type="similarity">
    <text evidence="1">Belongs to the CdaR family.</text>
</comment>
<dbReference type="InterPro" id="IPR012914">
    <property type="entry name" value="PucR_dom"/>
</dbReference>
<evidence type="ECO:0000259" key="4">
    <source>
        <dbReference type="Pfam" id="PF17853"/>
    </source>
</evidence>
<dbReference type="InterPro" id="IPR051448">
    <property type="entry name" value="CdaR-like_regulators"/>
</dbReference>
<feature type="domain" description="Purine catabolism PurC-like" evidence="2">
    <location>
        <begin position="2"/>
        <end position="121"/>
    </location>
</feature>
<dbReference type="PANTHER" id="PTHR33744:SF1">
    <property type="entry name" value="DNA-BINDING TRANSCRIPTIONAL ACTIVATOR ADER"/>
    <property type="match status" value="1"/>
</dbReference>
<dbReference type="AlphaFoldDB" id="A0A6J4N2U7"/>
<evidence type="ECO:0000313" key="5">
    <source>
        <dbReference type="EMBL" id="CAA9376188.1"/>
    </source>
</evidence>
<reference evidence="5" key="1">
    <citation type="submission" date="2020-02" db="EMBL/GenBank/DDBJ databases">
        <authorList>
            <person name="Meier V. D."/>
        </authorList>
    </citation>
    <scope>NUCLEOTIDE SEQUENCE</scope>
    <source>
        <strain evidence="5">AVDCRST_MAG47</strain>
    </source>
</reference>
<dbReference type="Pfam" id="PF07905">
    <property type="entry name" value="PucR"/>
    <property type="match status" value="1"/>
</dbReference>
<proteinExistence type="inferred from homology"/>
<sequence length="531" mass="56288">MLDSPALRDGEPEVLSGADRLDARVRWVHVGEVREIAGLLQGGELVLSTGLAMRGPAADSVAYLDDLVGSRAAGLVVELGEEFPAVPSEVVAAARGAGFPLVALHRRVRFVEVTEQVHRSIVAEQLEQVEHARQVHETFTQLSLESAESATIVTTAAALCGSSVVLEDLSRHVVAFEARGRPAASLLADWERRSRSAPVLDNAGITGPEGWMTAPAGLPGDRWGRLVVPDPYADQARLSMVLERAAQALELGRMVERERFGLALQAHSGMLADLSSGQILDEPSARARATALGLTPSSAYVAVVAVHRAAGAHRGPDPHRSRELVEHLSAALRGARLTGLVGTLTGRQVGLLLAVPKGRTDEQALDALADRLAGLPTAEQVVVGAGPVSPGIVTAGAGFRQAAHVADVAAAMPTPGDRRWFRASHVRLRGLLALLHDDPRVQGFVEAELGPLLEHEARTGAGLLDLLRQYVAAGGNKTRLAQATHRSRPALYKKLERLERILGVDLDEPMSLMSLGVAVTAYDQVRPDLGG</sequence>
<dbReference type="Pfam" id="PF13556">
    <property type="entry name" value="HTH_30"/>
    <property type="match status" value="1"/>
</dbReference>
<evidence type="ECO:0000259" key="2">
    <source>
        <dbReference type="Pfam" id="PF07905"/>
    </source>
</evidence>
<gene>
    <name evidence="5" type="ORF">AVDCRST_MAG47-1760</name>
</gene>
<protein>
    <submittedName>
        <fullName evidence="5">Regulatory protein</fullName>
    </submittedName>
</protein>
<dbReference type="InterPro" id="IPR042070">
    <property type="entry name" value="PucR_C-HTH_sf"/>
</dbReference>
<dbReference type="InterPro" id="IPR041522">
    <property type="entry name" value="CdaR_GGDEF"/>
</dbReference>
<name>A0A6J4N2U7_9ACTN</name>
<feature type="domain" description="PucR C-terminal helix-turn-helix" evidence="3">
    <location>
        <begin position="463"/>
        <end position="520"/>
    </location>
</feature>
<evidence type="ECO:0000259" key="3">
    <source>
        <dbReference type="Pfam" id="PF13556"/>
    </source>
</evidence>
<dbReference type="Pfam" id="PF17853">
    <property type="entry name" value="GGDEF_2"/>
    <property type="match status" value="1"/>
</dbReference>
<feature type="domain" description="CdaR GGDEF-like" evidence="4">
    <location>
        <begin position="278"/>
        <end position="408"/>
    </location>
</feature>
<dbReference type="EMBL" id="CADCUK010000118">
    <property type="protein sequence ID" value="CAA9376188.1"/>
    <property type="molecule type" value="Genomic_DNA"/>
</dbReference>
<organism evidence="5">
    <name type="scientific">uncultured Nocardioidaceae bacterium</name>
    <dbReference type="NCBI Taxonomy" id="253824"/>
    <lineage>
        <taxon>Bacteria</taxon>
        <taxon>Bacillati</taxon>
        <taxon>Actinomycetota</taxon>
        <taxon>Actinomycetes</taxon>
        <taxon>Propionibacteriales</taxon>
        <taxon>Nocardioidaceae</taxon>
        <taxon>environmental samples</taxon>
    </lineage>
</organism>
<dbReference type="Gene3D" id="1.10.10.2840">
    <property type="entry name" value="PucR C-terminal helix-turn-helix domain"/>
    <property type="match status" value="1"/>
</dbReference>
<evidence type="ECO:0000256" key="1">
    <source>
        <dbReference type="ARBA" id="ARBA00006754"/>
    </source>
</evidence>
<accession>A0A6J4N2U7</accession>
<dbReference type="PANTHER" id="PTHR33744">
    <property type="entry name" value="CARBOHYDRATE DIACID REGULATOR"/>
    <property type="match status" value="1"/>
</dbReference>
<dbReference type="InterPro" id="IPR025736">
    <property type="entry name" value="PucR_C-HTH_dom"/>
</dbReference>